<sequence>MIGIIVTGHNRFADGVSSTVEMIAGKQEHYLNVNFLDGSSHEALHTALFEAVKTVNQGKGVLVFTDLKGGTPFQQAVMIAMNEPNVEVLTGTNIAMLLEGTLMRGGFDDVGELAKKLVETGLQQVTRFDKEDLMKRDVEEDEDGI</sequence>
<gene>
    <name evidence="9" type="ORF">AOC36_07325</name>
</gene>
<dbReference type="KEGG" id="erl:AOC36_07325"/>
<reference evidence="9 10" key="1">
    <citation type="submission" date="2015-10" db="EMBL/GenBank/DDBJ databases">
        <title>Erysipelothrix larvae sp. LV19 isolated from the larval gut of the rhinoceros beetle, Trypoxylus dichotomus.</title>
        <authorList>
            <person name="Lim S."/>
            <person name="Kim B.-C."/>
        </authorList>
    </citation>
    <scope>NUCLEOTIDE SEQUENCE [LARGE SCALE GENOMIC DNA]</scope>
    <source>
        <strain evidence="9 10">LV19</strain>
    </source>
</reference>
<dbReference type="InterPro" id="IPR051471">
    <property type="entry name" value="Bacterial_PTS_sugar_comp"/>
</dbReference>
<evidence type="ECO:0000256" key="5">
    <source>
        <dbReference type="ARBA" id="ARBA00022679"/>
    </source>
</evidence>
<keyword evidence="4 9" id="KW-0762">Sugar transport</keyword>
<keyword evidence="6" id="KW-0598">Phosphotransferase system</keyword>
<evidence type="ECO:0000256" key="6">
    <source>
        <dbReference type="ARBA" id="ARBA00022683"/>
    </source>
</evidence>
<dbReference type="PANTHER" id="PTHR33799:SF1">
    <property type="entry name" value="PTS SYSTEM MANNOSE-SPECIFIC EIIAB COMPONENT-RELATED"/>
    <property type="match status" value="1"/>
</dbReference>
<accession>A0A0X8H0L2</accession>
<dbReference type="Proteomes" id="UP000063781">
    <property type="component" value="Chromosome"/>
</dbReference>
<dbReference type="RefSeq" id="WP_067632923.1">
    <property type="nucleotide sequence ID" value="NZ_CP013213.1"/>
</dbReference>
<keyword evidence="3" id="KW-0963">Cytoplasm</keyword>
<evidence type="ECO:0000256" key="2">
    <source>
        <dbReference type="ARBA" id="ARBA00022448"/>
    </source>
</evidence>
<dbReference type="SUPFAM" id="SSF53062">
    <property type="entry name" value="PTS system fructose IIA component-like"/>
    <property type="match status" value="1"/>
</dbReference>
<comment type="subcellular location">
    <subcellularLocation>
        <location evidence="1">Cytoplasm</location>
    </subcellularLocation>
</comment>
<dbReference type="GO" id="GO:0016301">
    <property type="term" value="F:kinase activity"/>
    <property type="evidence" value="ECO:0007669"/>
    <property type="project" value="UniProtKB-KW"/>
</dbReference>
<dbReference type="Gene3D" id="3.40.50.510">
    <property type="entry name" value="Phosphotransferase system, mannose-type IIA component"/>
    <property type="match status" value="1"/>
</dbReference>
<dbReference type="InterPro" id="IPR004701">
    <property type="entry name" value="PTS_EIIA_man-typ"/>
</dbReference>
<evidence type="ECO:0000256" key="4">
    <source>
        <dbReference type="ARBA" id="ARBA00022597"/>
    </source>
</evidence>
<dbReference type="STRING" id="1514105.AOC36_07325"/>
<protein>
    <submittedName>
        <fullName evidence="9">PTS sugar transporter</fullName>
    </submittedName>
</protein>
<dbReference type="PANTHER" id="PTHR33799">
    <property type="entry name" value="PTS PERMEASE-RELATED-RELATED"/>
    <property type="match status" value="1"/>
</dbReference>
<dbReference type="OrthoDB" id="9799827at2"/>
<dbReference type="NCBIfam" id="NF040761">
    <property type="entry name" value="AgaF"/>
    <property type="match status" value="1"/>
</dbReference>
<dbReference type="GO" id="GO:0005737">
    <property type="term" value="C:cytoplasm"/>
    <property type="evidence" value="ECO:0007669"/>
    <property type="project" value="UniProtKB-SubCell"/>
</dbReference>
<dbReference type="AlphaFoldDB" id="A0A0X8H0L2"/>
<dbReference type="CDD" id="cd00006">
    <property type="entry name" value="PTS_IIA_man"/>
    <property type="match status" value="1"/>
</dbReference>
<organism evidence="9 10">
    <name type="scientific">Erysipelothrix larvae</name>
    <dbReference type="NCBI Taxonomy" id="1514105"/>
    <lineage>
        <taxon>Bacteria</taxon>
        <taxon>Bacillati</taxon>
        <taxon>Bacillota</taxon>
        <taxon>Erysipelotrichia</taxon>
        <taxon>Erysipelotrichales</taxon>
        <taxon>Erysipelotrichaceae</taxon>
        <taxon>Erysipelothrix</taxon>
    </lineage>
</organism>
<evidence type="ECO:0000256" key="7">
    <source>
        <dbReference type="ARBA" id="ARBA00022777"/>
    </source>
</evidence>
<keyword evidence="2" id="KW-0813">Transport</keyword>
<evidence type="ECO:0000313" key="9">
    <source>
        <dbReference type="EMBL" id="AMC93799.1"/>
    </source>
</evidence>
<dbReference type="Pfam" id="PF03610">
    <property type="entry name" value="EIIA-man"/>
    <property type="match status" value="1"/>
</dbReference>
<evidence type="ECO:0000259" key="8">
    <source>
        <dbReference type="PROSITE" id="PS51096"/>
    </source>
</evidence>
<keyword evidence="5" id="KW-0808">Transferase</keyword>
<dbReference type="GO" id="GO:0009401">
    <property type="term" value="P:phosphoenolpyruvate-dependent sugar phosphotransferase system"/>
    <property type="evidence" value="ECO:0007669"/>
    <property type="project" value="UniProtKB-KW"/>
</dbReference>
<dbReference type="InterPro" id="IPR033887">
    <property type="entry name" value="PTS_IIA_man"/>
</dbReference>
<dbReference type="GO" id="GO:0016020">
    <property type="term" value="C:membrane"/>
    <property type="evidence" value="ECO:0007669"/>
    <property type="project" value="InterPro"/>
</dbReference>
<feature type="domain" description="PTS EIIA type-4" evidence="8">
    <location>
        <begin position="1"/>
        <end position="125"/>
    </location>
</feature>
<evidence type="ECO:0000256" key="1">
    <source>
        <dbReference type="ARBA" id="ARBA00004496"/>
    </source>
</evidence>
<evidence type="ECO:0000313" key="10">
    <source>
        <dbReference type="Proteomes" id="UP000063781"/>
    </source>
</evidence>
<dbReference type="EMBL" id="CP013213">
    <property type="protein sequence ID" value="AMC93799.1"/>
    <property type="molecule type" value="Genomic_DNA"/>
</dbReference>
<keyword evidence="7" id="KW-0418">Kinase</keyword>
<dbReference type="PROSITE" id="PS51096">
    <property type="entry name" value="PTS_EIIA_TYPE_4"/>
    <property type="match status" value="1"/>
</dbReference>
<dbReference type="InterPro" id="IPR036662">
    <property type="entry name" value="PTS_EIIA_man-typ_sf"/>
</dbReference>
<proteinExistence type="predicted"/>
<name>A0A0X8H0L2_9FIRM</name>
<keyword evidence="10" id="KW-1185">Reference proteome</keyword>
<evidence type="ECO:0000256" key="3">
    <source>
        <dbReference type="ARBA" id="ARBA00022490"/>
    </source>
</evidence>